<evidence type="ECO:0000256" key="1">
    <source>
        <dbReference type="ARBA" id="ARBA00006889"/>
    </source>
</evidence>
<dbReference type="CDD" id="cd19438">
    <property type="entry name" value="lipocalin_Blc-like"/>
    <property type="match status" value="1"/>
</dbReference>
<accession>A0A644ZC20</accession>
<dbReference type="AlphaFoldDB" id="A0A644ZC20"/>
<dbReference type="InterPro" id="IPR000566">
    <property type="entry name" value="Lipocln_cytosolic_FA-bd_dom"/>
</dbReference>
<gene>
    <name evidence="4" type="primary">blc_10</name>
    <name evidence="4" type="ORF">SDC9_82026</name>
</gene>
<dbReference type="InterPro" id="IPR012674">
    <property type="entry name" value="Calycin"/>
</dbReference>
<name>A0A644ZC20_9ZZZZ</name>
<proteinExistence type="inferred from homology"/>
<dbReference type="PIRSF" id="PIRSF036893">
    <property type="entry name" value="Lipocalin_ApoD"/>
    <property type="match status" value="1"/>
</dbReference>
<dbReference type="PRINTS" id="PR01171">
    <property type="entry name" value="BCTLIPOCALIN"/>
</dbReference>
<feature type="domain" description="Lipocalin/cytosolic fatty-acid binding" evidence="3">
    <location>
        <begin position="29"/>
        <end position="166"/>
    </location>
</feature>
<protein>
    <submittedName>
        <fullName evidence="4">Outer membrane lipoprotein Blc</fullName>
    </submittedName>
</protein>
<reference evidence="4" key="1">
    <citation type="submission" date="2019-08" db="EMBL/GenBank/DDBJ databases">
        <authorList>
            <person name="Kucharzyk K."/>
            <person name="Murdoch R.W."/>
            <person name="Higgins S."/>
            <person name="Loffler F."/>
        </authorList>
    </citation>
    <scope>NUCLEOTIDE SEQUENCE</scope>
</reference>
<dbReference type="PANTHER" id="PTHR10612:SF34">
    <property type="entry name" value="APOLIPOPROTEIN D"/>
    <property type="match status" value="1"/>
</dbReference>
<sequence length="171" mass="19561">MKKIILAVFGLLGISCATSYNALETADKFDVNKYLGKWYEVWRLPNSFEEGLEEITANYILREDGKITVINEGRLIEDKSKIKQAKGVAWIPDINEPSKLKVTFFWPFSADYWVLYVDQDYQHALVGGPSRKYLWILSRDRQADPKVVEDMKEFAASLGFPVENMISGLAD</sequence>
<dbReference type="Pfam" id="PF08212">
    <property type="entry name" value="Lipocalin_2"/>
    <property type="match status" value="1"/>
</dbReference>
<keyword evidence="4" id="KW-0449">Lipoprotein</keyword>
<dbReference type="InterPro" id="IPR047202">
    <property type="entry name" value="Lipocalin_Blc-like_dom"/>
</dbReference>
<dbReference type="Gene3D" id="2.40.128.20">
    <property type="match status" value="1"/>
</dbReference>
<dbReference type="PROSITE" id="PS51257">
    <property type="entry name" value="PROKAR_LIPOPROTEIN"/>
    <property type="match status" value="1"/>
</dbReference>
<evidence type="ECO:0000313" key="4">
    <source>
        <dbReference type="EMBL" id="MPM35434.1"/>
    </source>
</evidence>
<comment type="caution">
    <text evidence="4">The sequence shown here is derived from an EMBL/GenBank/DDBJ whole genome shotgun (WGS) entry which is preliminary data.</text>
</comment>
<dbReference type="InterPro" id="IPR022272">
    <property type="entry name" value="Lipocalin_CS"/>
</dbReference>
<comment type="similarity">
    <text evidence="1 2">Belongs to the calycin superfamily. Lipocalin family.</text>
</comment>
<organism evidence="4">
    <name type="scientific">bioreactor metagenome</name>
    <dbReference type="NCBI Taxonomy" id="1076179"/>
    <lineage>
        <taxon>unclassified sequences</taxon>
        <taxon>metagenomes</taxon>
        <taxon>ecological metagenomes</taxon>
    </lineage>
</organism>
<evidence type="ECO:0000256" key="2">
    <source>
        <dbReference type="PIRNR" id="PIRNR036893"/>
    </source>
</evidence>
<evidence type="ECO:0000259" key="3">
    <source>
        <dbReference type="Pfam" id="PF08212"/>
    </source>
</evidence>
<dbReference type="GO" id="GO:0006950">
    <property type="term" value="P:response to stress"/>
    <property type="evidence" value="ECO:0007669"/>
    <property type="project" value="UniProtKB-ARBA"/>
</dbReference>
<dbReference type="EMBL" id="VSSQ01007284">
    <property type="protein sequence ID" value="MPM35434.1"/>
    <property type="molecule type" value="Genomic_DNA"/>
</dbReference>
<dbReference type="SUPFAM" id="SSF50814">
    <property type="entry name" value="Lipocalins"/>
    <property type="match status" value="1"/>
</dbReference>
<dbReference type="InterPro" id="IPR022271">
    <property type="entry name" value="Lipocalin_ApoD"/>
</dbReference>
<dbReference type="InterPro" id="IPR002446">
    <property type="entry name" value="Lipocalin_bac"/>
</dbReference>
<dbReference type="PANTHER" id="PTHR10612">
    <property type="entry name" value="APOLIPOPROTEIN D"/>
    <property type="match status" value="1"/>
</dbReference>
<dbReference type="PROSITE" id="PS00213">
    <property type="entry name" value="LIPOCALIN"/>
    <property type="match status" value="1"/>
</dbReference>